<dbReference type="AlphaFoldDB" id="A0A3M8FAZ1"/>
<evidence type="ECO:0000313" key="3">
    <source>
        <dbReference type="Proteomes" id="UP000028058"/>
    </source>
</evidence>
<evidence type="ECO:0000256" key="1">
    <source>
        <dbReference type="SAM" id="MobiDB-lite"/>
    </source>
</evidence>
<evidence type="ECO:0000313" key="2">
    <source>
        <dbReference type="EMBL" id="RKM98143.1"/>
    </source>
</evidence>
<name>A0A3M8FAZ1_9ACTN</name>
<keyword evidence="3" id="KW-1185">Reference proteome</keyword>
<sequence>MVAKNAPPCKAAAIRMISAPRGPSGESSAACQSGAPPGRPAIRGVIVLTVKPFGETLESPRTPPVQHRE</sequence>
<accession>A0A3M8FAZ1</accession>
<gene>
    <name evidence="2" type="ORF">SFRA_006460</name>
</gene>
<comment type="caution">
    <text evidence="2">The sequence shown here is derived from an EMBL/GenBank/DDBJ whole genome shotgun (WGS) entry which is preliminary data.</text>
</comment>
<organism evidence="2 3">
    <name type="scientific">Streptomyces xinghaiensis</name>
    <dbReference type="NCBI Taxonomy" id="1038928"/>
    <lineage>
        <taxon>Bacteria</taxon>
        <taxon>Bacillati</taxon>
        <taxon>Actinomycetota</taxon>
        <taxon>Actinomycetes</taxon>
        <taxon>Kitasatosporales</taxon>
        <taxon>Streptomycetaceae</taxon>
        <taxon>Streptomyces</taxon>
    </lineage>
</organism>
<feature type="region of interest" description="Disordered" evidence="1">
    <location>
        <begin position="17"/>
        <end position="42"/>
    </location>
</feature>
<dbReference type="Proteomes" id="UP000028058">
    <property type="component" value="Unassembled WGS sequence"/>
</dbReference>
<proteinExistence type="predicted"/>
<reference evidence="2 3" key="1">
    <citation type="journal article" date="2014" name="Genome Announc.">
        <title>Draft Genome Sequence of Streptomyces fradiae ATCC 19609, a Strain Highly Sensitive to Antibiotics.</title>
        <authorList>
            <person name="Bekker O.B."/>
            <person name="Klimina K.M."/>
            <person name="Vatlin A.A."/>
            <person name="Zakharevich N.V."/>
            <person name="Kasianov A.S."/>
            <person name="Danilenko V.N."/>
        </authorList>
    </citation>
    <scope>NUCLEOTIDE SEQUENCE [LARGE SCALE GENOMIC DNA]</scope>
    <source>
        <strain evidence="2 3">ATCC 19609</strain>
    </source>
</reference>
<dbReference type="EMBL" id="JNAD02000002">
    <property type="protein sequence ID" value="RKM98143.1"/>
    <property type="molecule type" value="Genomic_DNA"/>
</dbReference>
<protein>
    <submittedName>
        <fullName evidence="2">Uncharacterized protein</fullName>
    </submittedName>
</protein>